<dbReference type="Proteomes" id="UP001473302">
    <property type="component" value="Unassembled WGS sequence"/>
</dbReference>
<organism evidence="2 3">
    <name type="scientific">Mucor flavus</name>
    <dbReference type="NCBI Taxonomy" id="439312"/>
    <lineage>
        <taxon>Eukaryota</taxon>
        <taxon>Fungi</taxon>
        <taxon>Fungi incertae sedis</taxon>
        <taxon>Mucoromycota</taxon>
        <taxon>Mucoromycotina</taxon>
        <taxon>Mucoromycetes</taxon>
        <taxon>Mucorales</taxon>
        <taxon>Mucorineae</taxon>
        <taxon>Mucoraceae</taxon>
        <taxon>Mucor</taxon>
    </lineage>
</organism>
<reference evidence="2 3" key="1">
    <citation type="submission" date="2024-04" db="EMBL/GenBank/DDBJ databases">
        <title>genome sequences of Mucor flavus KT1a and Helicostylum pulchrum KT1b strains isolated from the surface of a dry-aged beef.</title>
        <authorList>
            <person name="Toyotome T."/>
            <person name="Hosono M."/>
            <person name="Torimaru M."/>
            <person name="Fukuda K."/>
            <person name="Mikami N."/>
        </authorList>
    </citation>
    <scope>NUCLEOTIDE SEQUENCE [LARGE SCALE GENOMIC DNA]</scope>
    <source>
        <strain evidence="2 3">KT1a</strain>
    </source>
</reference>
<feature type="region of interest" description="Disordered" evidence="1">
    <location>
        <begin position="154"/>
        <end position="207"/>
    </location>
</feature>
<feature type="compositionally biased region" description="Polar residues" evidence="1">
    <location>
        <begin position="444"/>
        <end position="456"/>
    </location>
</feature>
<feature type="compositionally biased region" description="Low complexity" evidence="1">
    <location>
        <begin position="170"/>
        <end position="185"/>
    </location>
</feature>
<feature type="region of interest" description="Disordered" evidence="1">
    <location>
        <begin position="629"/>
        <end position="733"/>
    </location>
</feature>
<feature type="compositionally biased region" description="Low complexity" evidence="1">
    <location>
        <begin position="577"/>
        <end position="599"/>
    </location>
</feature>
<comment type="caution">
    <text evidence="2">The sequence shown here is derived from an EMBL/GenBank/DDBJ whole genome shotgun (WGS) entry which is preliminary data.</text>
</comment>
<feature type="region of interest" description="Disordered" evidence="1">
    <location>
        <begin position="391"/>
        <end position="599"/>
    </location>
</feature>
<feature type="compositionally biased region" description="Polar residues" evidence="1">
    <location>
        <begin position="406"/>
        <end position="418"/>
    </location>
</feature>
<feature type="compositionally biased region" description="Basic and acidic residues" evidence="1">
    <location>
        <begin position="509"/>
        <end position="519"/>
    </location>
</feature>
<protein>
    <submittedName>
        <fullName evidence="2">Uncharacterized protein</fullName>
    </submittedName>
</protein>
<evidence type="ECO:0000256" key="1">
    <source>
        <dbReference type="SAM" id="MobiDB-lite"/>
    </source>
</evidence>
<proteinExistence type="predicted"/>
<sequence length="733" mass="80093">MILLHSQTSSTTIPSASTTPYEKTTIYENDSHSKPISLEDNHSWITTPEAALSAAAADHKINLPLPPPSSSFFSDKMELDSVEANDLYASYMNVAAAQQDYVSIDLDEKPFLSNAAANISQKAATLRTTLRQSMRRKSSSGAPKVALNQFFDNASSSSSLKSPRPESTRMSRQSSSTSSRFPRPSLQQASIPPSPRPDSPATTGDFFVKFSNNSKKSLVVPDECNSSNKTMIDSIPPDSYFNLPLSPSTPSPLSMKPTIQQQQELQRQQQLESEVITMKPTIQQQQELKKQALVKKEQDDYSSMIQEINNSTQDIVSDEEEPVNEENEDAAVAARRLIRSASRKSRTRSTLITEEAAQAMLSMIASATPSPSEPTTVKKYATLRNHNMEIDTASIGRTNSSSTSSLDIQKWSTDDSPLSPSPKRAIMSSTMSGSATVSGKKMAKQQQLNMFNNSTDDLFKSDTKSATLGRKKSSETTTSGPKSLRNLFTRPLADDKSSIISVPSIASKEQSKESQLREEEEKEENSAEPSVIETDTPAPQSPITSAEPSPYSSKNNTLRKMGNNVDTIRRMLQSSWSGNNLKESGSSNSLSSSDYMGSVGSSYRPVASPLGSVNPRMQNQHLVSLSLKANASQQARSRPSMPVGFMNEEEGGPMPTASFSSSTVRTMIPADEEEVDRSRIKPKASVMGNILGSRQPRQPSKLGDRKAPVKKQPVGKKTPAQIEREKYLKSLET</sequence>
<keyword evidence="3" id="KW-1185">Reference proteome</keyword>
<accession>A0ABP9YT97</accession>
<name>A0ABP9YT97_9FUNG</name>
<feature type="compositionally biased region" description="Basic and acidic residues" evidence="1">
    <location>
        <begin position="722"/>
        <end position="733"/>
    </location>
</feature>
<feature type="compositionally biased region" description="Polar residues" evidence="1">
    <location>
        <begin position="537"/>
        <end position="558"/>
    </location>
</feature>
<evidence type="ECO:0000313" key="3">
    <source>
        <dbReference type="Proteomes" id="UP001473302"/>
    </source>
</evidence>
<feature type="compositionally biased region" description="Polar residues" evidence="1">
    <location>
        <begin position="427"/>
        <end position="437"/>
    </location>
</feature>
<gene>
    <name evidence="2" type="ORF">MFLAVUS_003510</name>
</gene>
<dbReference type="EMBL" id="BAABUK010000006">
    <property type="protein sequence ID" value="GAA5810091.1"/>
    <property type="molecule type" value="Genomic_DNA"/>
</dbReference>
<evidence type="ECO:0000313" key="2">
    <source>
        <dbReference type="EMBL" id="GAA5810091.1"/>
    </source>
</evidence>